<dbReference type="InterPro" id="IPR043502">
    <property type="entry name" value="DNA/RNA_pol_sf"/>
</dbReference>
<dbReference type="PANTHER" id="PTHR33116">
    <property type="entry name" value="REVERSE TRANSCRIPTASE ZINC-BINDING DOMAIN-CONTAINING PROTEIN-RELATED-RELATED"/>
    <property type="match status" value="1"/>
</dbReference>
<dbReference type="CDD" id="cd06222">
    <property type="entry name" value="RNase_H_like"/>
    <property type="match status" value="1"/>
</dbReference>
<dbReference type="Pfam" id="PF13966">
    <property type="entry name" value="zf-RVT"/>
    <property type="match status" value="1"/>
</dbReference>
<dbReference type="Proteomes" id="UP000242715">
    <property type="component" value="Unassembled WGS sequence"/>
</dbReference>
<dbReference type="InterPro" id="IPR000477">
    <property type="entry name" value="RT_dom"/>
</dbReference>
<dbReference type="GO" id="GO:0003676">
    <property type="term" value="F:nucleic acid binding"/>
    <property type="evidence" value="ECO:0007669"/>
    <property type="project" value="InterPro"/>
</dbReference>
<sequence>MYNLLNQDYTAEEVFNAIKGMKSCAAPCPDGLPAKFYHTYWDIIGKEITREVLQVLNNEGSPATFNHTHICLIPKTNKPSTPSEFRPIALCYVTLKIITKTIANRLKLILPNIISHNQSVFVPGRLITDNILIANEVLHYLNQTTRQTGLVGIKTDMAKAYDRLEWNFLKATLESMNFSQRLVNTIIKCVSTVTFSILINGKPTRQIHPQRGIRQGDPLSPYLFILCADVFSGLITKAQSNKIIHGVTVAPGAPEITHLFFADDSLIFCRANEEEATQMKVIITMYEQASGQLVNYNESEILFSKKVKPENRQAIHTILPMPVVDHFDKYLGQPTVIGRSKKQTFNYIQDRVWKKLKGWKERNLSFAGRVWWGSNVDQKKIHWLKWKNISKQKKVGGLGFRDLHAFNEALLAKQGWRLTTEPQSLVAQVLKDKYFPNTQFMQAKQGKKASYAWQSIQKASWILKKACFWLVGNGHNINIWNDRWIHPHGGSHTWTPKPDNTNLNQVKDLIDPQTQCWKEQLINKTFLPYEANQIRHIPLSPYSTEDTICWQGTKDGNYTVKSGYNAIIDWESNNNEQGSSNLYSRHDTNWSKFWKLQNPPKQLHLIWRTLHNALPVKANLITRGIICDSLCPRCNQSPETVDHVFLNCEWAQKVWFSSPLTLKTNNNHTHNFNDWYNYFLNHTDKDYIQTINSIIYSIWLARNNKIHNQKDTPVHMTVEKAIQILHEYHTNCSIDNIVSADPIPPNTRHNKSWSPPRRNFLKLNVDAHLKDDGHWGLGLVLRREDGRCVGAVTRVVDGSNDAALAEAHGLQEALRWIRNLHITRVIIEMDAAVIVQAIQKREFPRTKWGRVVAWCARDFDHDSQISLKWICRQGNKATHDLARWAFQEPNREWHTDYPHYIIRHIQKDMSHVN</sequence>
<name>A0A2Z6NRI2_TRISU</name>
<dbReference type="PROSITE" id="PS50878">
    <property type="entry name" value="RT_POL"/>
    <property type="match status" value="1"/>
</dbReference>
<dbReference type="SUPFAM" id="SSF53098">
    <property type="entry name" value="Ribonuclease H-like"/>
    <property type="match status" value="1"/>
</dbReference>
<dbReference type="InterPro" id="IPR002156">
    <property type="entry name" value="RNaseH_domain"/>
</dbReference>
<dbReference type="InterPro" id="IPR036397">
    <property type="entry name" value="RNaseH_sf"/>
</dbReference>
<reference evidence="3" key="1">
    <citation type="journal article" date="2017" name="Front. Plant Sci.">
        <title>Climate Clever Clovers: New Paradigm to Reduce the Environmental Footprint of Ruminants by Breeding Low Methanogenic Forages Utilizing Haplotype Variation.</title>
        <authorList>
            <person name="Kaur P."/>
            <person name="Appels R."/>
            <person name="Bayer P.E."/>
            <person name="Keeble-Gagnere G."/>
            <person name="Wang J."/>
            <person name="Hirakawa H."/>
            <person name="Shirasawa K."/>
            <person name="Vercoe P."/>
            <person name="Stefanova K."/>
            <person name="Durmic Z."/>
            <person name="Nichols P."/>
            <person name="Revell C."/>
            <person name="Isobe S.N."/>
            <person name="Edwards D."/>
            <person name="Erskine W."/>
        </authorList>
    </citation>
    <scope>NUCLEOTIDE SEQUENCE [LARGE SCALE GENOMIC DNA]</scope>
    <source>
        <strain evidence="3">cv. Daliak</strain>
    </source>
</reference>
<evidence type="ECO:0000313" key="2">
    <source>
        <dbReference type="EMBL" id="GAU39350.1"/>
    </source>
</evidence>
<dbReference type="OrthoDB" id="1430565at2759"/>
<feature type="domain" description="Reverse transcriptase" evidence="1">
    <location>
        <begin position="54"/>
        <end position="335"/>
    </location>
</feature>
<dbReference type="SUPFAM" id="SSF56672">
    <property type="entry name" value="DNA/RNA polymerases"/>
    <property type="match status" value="1"/>
</dbReference>
<dbReference type="CDD" id="cd01650">
    <property type="entry name" value="RT_nLTR_like"/>
    <property type="match status" value="1"/>
</dbReference>
<dbReference type="Pfam" id="PF00078">
    <property type="entry name" value="RVT_1"/>
    <property type="match status" value="1"/>
</dbReference>
<dbReference type="Pfam" id="PF13456">
    <property type="entry name" value="RVT_3"/>
    <property type="match status" value="1"/>
</dbReference>
<evidence type="ECO:0000313" key="3">
    <source>
        <dbReference type="Proteomes" id="UP000242715"/>
    </source>
</evidence>
<keyword evidence="3" id="KW-1185">Reference proteome</keyword>
<gene>
    <name evidence="2" type="ORF">TSUD_56760</name>
</gene>
<dbReference type="InterPro" id="IPR044730">
    <property type="entry name" value="RNase_H-like_dom_plant"/>
</dbReference>
<dbReference type="InterPro" id="IPR012337">
    <property type="entry name" value="RNaseH-like_sf"/>
</dbReference>
<protein>
    <recommendedName>
        <fullName evidence="1">Reverse transcriptase domain-containing protein</fullName>
    </recommendedName>
</protein>
<evidence type="ECO:0000259" key="1">
    <source>
        <dbReference type="PROSITE" id="PS50878"/>
    </source>
</evidence>
<dbReference type="EMBL" id="DF973757">
    <property type="protein sequence ID" value="GAU39350.1"/>
    <property type="molecule type" value="Genomic_DNA"/>
</dbReference>
<dbReference type="AlphaFoldDB" id="A0A2Z6NRI2"/>
<accession>A0A2Z6NRI2</accession>
<dbReference type="PANTHER" id="PTHR33116:SF86">
    <property type="entry name" value="REVERSE TRANSCRIPTASE DOMAIN-CONTAINING PROTEIN"/>
    <property type="match status" value="1"/>
</dbReference>
<dbReference type="Gene3D" id="3.30.420.10">
    <property type="entry name" value="Ribonuclease H-like superfamily/Ribonuclease H"/>
    <property type="match status" value="1"/>
</dbReference>
<dbReference type="GO" id="GO:0004523">
    <property type="term" value="F:RNA-DNA hybrid ribonuclease activity"/>
    <property type="evidence" value="ECO:0007669"/>
    <property type="project" value="InterPro"/>
</dbReference>
<dbReference type="InterPro" id="IPR026960">
    <property type="entry name" value="RVT-Znf"/>
</dbReference>
<organism evidence="2 3">
    <name type="scientific">Trifolium subterraneum</name>
    <name type="common">Subterranean clover</name>
    <dbReference type="NCBI Taxonomy" id="3900"/>
    <lineage>
        <taxon>Eukaryota</taxon>
        <taxon>Viridiplantae</taxon>
        <taxon>Streptophyta</taxon>
        <taxon>Embryophyta</taxon>
        <taxon>Tracheophyta</taxon>
        <taxon>Spermatophyta</taxon>
        <taxon>Magnoliopsida</taxon>
        <taxon>eudicotyledons</taxon>
        <taxon>Gunneridae</taxon>
        <taxon>Pentapetalae</taxon>
        <taxon>rosids</taxon>
        <taxon>fabids</taxon>
        <taxon>Fabales</taxon>
        <taxon>Fabaceae</taxon>
        <taxon>Papilionoideae</taxon>
        <taxon>50 kb inversion clade</taxon>
        <taxon>NPAAA clade</taxon>
        <taxon>Hologalegina</taxon>
        <taxon>IRL clade</taxon>
        <taxon>Trifolieae</taxon>
        <taxon>Trifolium</taxon>
    </lineage>
</organism>
<proteinExistence type="predicted"/>